<dbReference type="EC" id="2.4.1.25" evidence="3 10"/>
<dbReference type="KEGG" id="tcu:Tcur_1347"/>
<dbReference type="CAZy" id="GH77">
    <property type="family name" value="Glycoside Hydrolase Family 77"/>
</dbReference>
<dbReference type="NCBIfam" id="TIGR00217">
    <property type="entry name" value="malQ"/>
    <property type="match status" value="1"/>
</dbReference>
<gene>
    <name evidence="12" type="ordered locus">Tcur_1347</name>
</gene>
<dbReference type="Gene3D" id="3.20.20.80">
    <property type="entry name" value="Glycosidases"/>
    <property type="match status" value="1"/>
</dbReference>
<dbReference type="RefSeq" id="WP_012851713.1">
    <property type="nucleotide sequence ID" value="NC_013510.1"/>
</dbReference>
<evidence type="ECO:0000256" key="10">
    <source>
        <dbReference type="RuleBase" id="RU361207"/>
    </source>
</evidence>
<keyword evidence="13" id="KW-1185">Reference proteome</keyword>
<reference evidence="12 13" key="1">
    <citation type="journal article" date="2011" name="Stand. Genomic Sci.">
        <title>Complete genome sequence of Thermomonospora curvata type strain (B9).</title>
        <authorList>
            <person name="Chertkov O."/>
            <person name="Sikorski J."/>
            <person name="Nolan M."/>
            <person name="Lapidus A."/>
            <person name="Lucas S."/>
            <person name="Del Rio T.G."/>
            <person name="Tice H."/>
            <person name="Cheng J.F."/>
            <person name="Goodwin L."/>
            <person name="Pitluck S."/>
            <person name="Liolios K."/>
            <person name="Ivanova N."/>
            <person name="Mavromatis K."/>
            <person name="Mikhailova N."/>
            <person name="Ovchinnikova G."/>
            <person name="Pati A."/>
            <person name="Chen A."/>
            <person name="Palaniappan K."/>
            <person name="Djao O.D."/>
            <person name="Land M."/>
            <person name="Hauser L."/>
            <person name="Chang Y.J."/>
            <person name="Jeffries C.D."/>
            <person name="Brettin T."/>
            <person name="Han C."/>
            <person name="Detter J.C."/>
            <person name="Rohde M."/>
            <person name="Goker M."/>
            <person name="Woyke T."/>
            <person name="Bristow J."/>
            <person name="Eisen J.A."/>
            <person name="Markowitz V."/>
            <person name="Hugenholtz P."/>
            <person name="Klenk H.P."/>
            <person name="Kyrpides N.C."/>
        </authorList>
    </citation>
    <scope>NUCLEOTIDE SEQUENCE [LARGE SCALE GENOMIC DNA]</scope>
    <source>
        <strain evidence="13">ATCC 19995 / DSM 43183 / JCM 3096 / KCTC 9072 / NBRC 15933 / NCIMB 10081 / Henssen B9</strain>
    </source>
</reference>
<dbReference type="GO" id="GO:0005975">
    <property type="term" value="P:carbohydrate metabolic process"/>
    <property type="evidence" value="ECO:0007669"/>
    <property type="project" value="InterPro"/>
</dbReference>
<dbReference type="STRING" id="471852.Tcur_1347"/>
<dbReference type="Pfam" id="PF21226">
    <property type="entry name" value="MalQ_N"/>
    <property type="match status" value="1"/>
</dbReference>
<evidence type="ECO:0000313" key="12">
    <source>
        <dbReference type="EMBL" id="ACY96929.1"/>
    </source>
</evidence>
<dbReference type="InterPro" id="IPR003385">
    <property type="entry name" value="Glyco_hydro_77"/>
</dbReference>
<dbReference type="OrthoDB" id="9811841at2"/>
<dbReference type="InterPro" id="IPR017853">
    <property type="entry name" value="GH"/>
</dbReference>
<keyword evidence="5 10" id="KW-0328">Glycosyltransferase</keyword>
<dbReference type="Pfam" id="PF02446">
    <property type="entry name" value="Glyco_hydro_77"/>
    <property type="match status" value="1"/>
</dbReference>
<feature type="domain" description="MalQ N-terminal beta-sandwich" evidence="11">
    <location>
        <begin position="67"/>
        <end position="157"/>
    </location>
</feature>
<keyword evidence="7 10" id="KW-0119">Carbohydrate metabolism</keyword>
<evidence type="ECO:0000313" key="13">
    <source>
        <dbReference type="Proteomes" id="UP000001918"/>
    </source>
</evidence>
<organism evidence="12 13">
    <name type="scientific">Thermomonospora curvata (strain ATCC 19995 / DSM 43183 / JCM 3096 / KCTC 9072 / NBRC 15933 / NCIMB 10081 / Henssen B9)</name>
    <dbReference type="NCBI Taxonomy" id="471852"/>
    <lineage>
        <taxon>Bacteria</taxon>
        <taxon>Bacillati</taxon>
        <taxon>Actinomycetota</taxon>
        <taxon>Actinomycetes</taxon>
        <taxon>Streptosporangiales</taxon>
        <taxon>Thermomonosporaceae</taxon>
        <taxon>Thermomonospora</taxon>
    </lineage>
</organism>
<evidence type="ECO:0000256" key="7">
    <source>
        <dbReference type="ARBA" id="ARBA00023277"/>
    </source>
</evidence>
<dbReference type="EMBL" id="CP001738">
    <property type="protein sequence ID" value="ACY96929.1"/>
    <property type="molecule type" value="Genomic_DNA"/>
</dbReference>
<evidence type="ECO:0000256" key="6">
    <source>
        <dbReference type="ARBA" id="ARBA00022679"/>
    </source>
</evidence>
<dbReference type="GO" id="GO:0004134">
    <property type="term" value="F:4-alpha-glucanotransferase activity"/>
    <property type="evidence" value="ECO:0007669"/>
    <property type="project" value="UniProtKB-EC"/>
</dbReference>
<comment type="similarity">
    <text evidence="2 10">Belongs to the disproportionating enzyme family.</text>
</comment>
<evidence type="ECO:0000256" key="5">
    <source>
        <dbReference type="ARBA" id="ARBA00022676"/>
    </source>
</evidence>
<dbReference type="PANTHER" id="PTHR32438:SF5">
    <property type="entry name" value="4-ALPHA-GLUCANOTRANSFERASE DPE1, CHLOROPLASTIC_AMYLOPLASTIC"/>
    <property type="match status" value="1"/>
</dbReference>
<dbReference type="SUPFAM" id="SSF51445">
    <property type="entry name" value="(Trans)glycosidases"/>
    <property type="match status" value="1"/>
</dbReference>
<dbReference type="Proteomes" id="UP000001918">
    <property type="component" value="Chromosome"/>
</dbReference>
<evidence type="ECO:0000256" key="1">
    <source>
        <dbReference type="ARBA" id="ARBA00000439"/>
    </source>
</evidence>
<evidence type="ECO:0000256" key="3">
    <source>
        <dbReference type="ARBA" id="ARBA00012560"/>
    </source>
</evidence>
<dbReference type="InterPro" id="IPR048458">
    <property type="entry name" value="MalQ_N"/>
</dbReference>
<dbReference type="eggNOG" id="COG1640">
    <property type="taxonomic scope" value="Bacteria"/>
</dbReference>
<evidence type="ECO:0000259" key="11">
    <source>
        <dbReference type="Pfam" id="PF21226"/>
    </source>
</evidence>
<evidence type="ECO:0000256" key="2">
    <source>
        <dbReference type="ARBA" id="ARBA00005684"/>
    </source>
</evidence>
<name>D1A9Z3_THECD</name>
<dbReference type="PANTHER" id="PTHR32438">
    <property type="entry name" value="4-ALPHA-GLUCANOTRANSFERASE DPE1, CHLOROPLASTIC/AMYLOPLASTIC"/>
    <property type="match status" value="1"/>
</dbReference>
<keyword evidence="6 10" id="KW-0808">Transferase</keyword>
<evidence type="ECO:0000256" key="8">
    <source>
        <dbReference type="ARBA" id="ARBA00031423"/>
    </source>
</evidence>
<dbReference type="AlphaFoldDB" id="D1A9Z3"/>
<proteinExistence type="inferred from homology"/>
<protein>
    <recommendedName>
        <fullName evidence="4 10">4-alpha-glucanotransferase</fullName>
        <ecNumber evidence="3 10">2.4.1.25</ecNumber>
    </recommendedName>
    <alternativeName>
        <fullName evidence="8 10">Amylomaltase</fullName>
    </alternativeName>
    <alternativeName>
        <fullName evidence="9 10">Disproportionating enzyme</fullName>
    </alternativeName>
</protein>
<sequence>MADEQLVRLARGYRVGTGYTDWRGRTVEVPRDTIVAVLAALGVDAATPAAVRAELARLEERGRTRPLPPVVVCWADERSGAGRIAVPARPAPGAEALLIRADGGTSRLPPAGRRRTSGPDPVDHDLYLLPEGTPPGLHRLRLRRNGREEETALLVAPARLKEAPRAWGLMAQLYSVRSRASWGMGDLRDLADLAAWGAEALGADFVLVNPLHAAEPVPPVNPSPYSPMSRRFAAPLYLRIEDLPEYAALGPADRERVEALAAPLRRKARTLREIDRDRIWRAKLAALEICHRQRRGTRQQDDYERFKKREGEALTAFATWCALAEEHGPDWRCWPAALQDPAAPAVAAERRRLAGRIDFHTWLQWRLDEQLAEAQSAARRAGMRIGIVHDLAVGVAHGGADTWIHRAVFAAGMSVGAPPDEFNQRGQDWGQPPWHPRRLAEAEYRPYRGMLAAALRHGGGLRLDHAMQISRLWWVPEGRSPAEGTYVGYDREAMLACLVLEAARTGAVVIGEDLGTVEPEVRADLAARGVLGTDLLWFERDEHGRPRPPGAWREPALATVGTHDMPPITGFLHGDHVVLRARLGLLTRPAPEEAADHRAALAAWLALLADQGLLTTRPEEILRALAGGSTAHDEEVVTALHAFLARTPARLLGIALTDAVGERRIQNQPGTGDEHPNWRIPLADAQGRPVLLDDLPTARIRALLAPVLQRSPDSASR</sequence>
<evidence type="ECO:0000256" key="4">
    <source>
        <dbReference type="ARBA" id="ARBA00020295"/>
    </source>
</evidence>
<accession>D1A9Z3</accession>
<comment type="catalytic activity">
    <reaction evidence="1 10">
        <text>Transfers a segment of a (1-&gt;4)-alpha-D-glucan to a new position in an acceptor, which may be glucose or a (1-&gt;4)-alpha-D-glucan.</text>
        <dbReference type="EC" id="2.4.1.25"/>
    </reaction>
</comment>
<evidence type="ECO:0000256" key="9">
    <source>
        <dbReference type="ARBA" id="ARBA00031501"/>
    </source>
</evidence>
<dbReference type="HOGENOM" id="CLU_022072_1_0_11"/>